<evidence type="ECO:0000313" key="3">
    <source>
        <dbReference type="Proteomes" id="UP000034805"/>
    </source>
</evidence>
<dbReference type="Proteomes" id="UP000034805">
    <property type="component" value="Unassembled WGS sequence"/>
</dbReference>
<keyword evidence="1" id="KW-0812">Transmembrane</keyword>
<keyword evidence="1" id="KW-1133">Transmembrane helix</keyword>
<gene>
    <name evidence="2" type="ORF">Z043_109567</name>
</gene>
<dbReference type="Gene3D" id="1.20.1070.10">
    <property type="entry name" value="Rhodopsin 7-helix transmembrane proteins"/>
    <property type="match status" value="1"/>
</dbReference>
<organism evidence="2 3">
    <name type="scientific">Scleropages formosus</name>
    <name type="common">Asian bonytongue</name>
    <name type="synonym">Osteoglossum formosum</name>
    <dbReference type="NCBI Taxonomy" id="113540"/>
    <lineage>
        <taxon>Eukaryota</taxon>
        <taxon>Metazoa</taxon>
        <taxon>Chordata</taxon>
        <taxon>Craniata</taxon>
        <taxon>Vertebrata</taxon>
        <taxon>Euteleostomi</taxon>
        <taxon>Actinopterygii</taxon>
        <taxon>Neopterygii</taxon>
        <taxon>Teleostei</taxon>
        <taxon>Osteoglossocephala</taxon>
        <taxon>Osteoglossomorpha</taxon>
        <taxon>Osteoglossiformes</taxon>
        <taxon>Osteoglossidae</taxon>
        <taxon>Scleropages</taxon>
    </lineage>
</organism>
<evidence type="ECO:0000313" key="2">
    <source>
        <dbReference type="EMBL" id="KPP71513.1"/>
    </source>
</evidence>
<dbReference type="EMBL" id="JARO02002951">
    <property type="protein sequence ID" value="KPP71513.1"/>
    <property type="molecule type" value="Genomic_DNA"/>
</dbReference>
<dbReference type="AlphaFoldDB" id="A0A0N8K095"/>
<feature type="transmembrane region" description="Helical" evidence="1">
    <location>
        <begin position="25"/>
        <end position="50"/>
    </location>
</feature>
<name>A0A0N8K095_SCLFO</name>
<protein>
    <submittedName>
        <fullName evidence="2">Uncharacterized protein</fullName>
    </submittedName>
</protein>
<evidence type="ECO:0000256" key="1">
    <source>
        <dbReference type="SAM" id="Phobius"/>
    </source>
</evidence>
<keyword evidence="1" id="KW-0472">Membrane</keyword>
<reference evidence="2 3" key="1">
    <citation type="submission" date="2015-08" db="EMBL/GenBank/DDBJ databases">
        <title>The genome of the Asian arowana (Scleropages formosus).</title>
        <authorList>
            <person name="Tan M.H."/>
            <person name="Gan H.M."/>
            <person name="Croft L.J."/>
            <person name="Austin C.M."/>
        </authorList>
    </citation>
    <scope>NUCLEOTIDE SEQUENCE [LARGE SCALE GENOMIC DNA]</scope>
    <source>
        <strain evidence="2">Aro1</strain>
    </source>
</reference>
<comment type="caution">
    <text evidence="2">The sequence shown here is derived from an EMBL/GenBank/DDBJ whole genome shotgun (WGS) entry which is preliminary data.</text>
</comment>
<sequence length="143" mass="15440">MVINGSHVNGSSVPQQQLALERPPWVATTLGCFLIFTTVVDIVGNVLVIVSVGRNRRLRNAAGLQDGEKKKPRCSSASGWALESCRYRAAPTVQLPPNSPTPPDAYVTEFVAVCFLWVSAIEELPVPDERGSAAQPLLATRSR</sequence>
<proteinExistence type="predicted"/>
<dbReference type="SUPFAM" id="SSF81321">
    <property type="entry name" value="Family A G protein-coupled receptor-like"/>
    <property type="match status" value="1"/>
</dbReference>
<accession>A0A0N8K095</accession>